<organism evidence="2 3">
    <name type="scientific">Rhodamnia argentea</name>
    <dbReference type="NCBI Taxonomy" id="178133"/>
    <lineage>
        <taxon>Eukaryota</taxon>
        <taxon>Viridiplantae</taxon>
        <taxon>Streptophyta</taxon>
        <taxon>Embryophyta</taxon>
        <taxon>Tracheophyta</taxon>
        <taxon>Spermatophyta</taxon>
        <taxon>Magnoliopsida</taxon>
        <taxon>eudicotyledons</taxon>
        <taxon>Gunneridae</taxon>
        <taxon>Pentapetalae</taxon>
        <taxon>rosids</taxon>
        <taxon>malvids</taxon>
        <taxon>Myrtales</taxon>
        <taxon>Myrtaceae</taxon>
        <taxon>Myrtoideae</taxon>
        <taxon>Myrteae</taxon>
        <taxon>Australasian group</taxon>
        <taxon>Rhodamnia</taxon>
    </lineage>
</organism>
<dbReference type="GeneID" id="115746681"/>
<evidence type="ECO:0000313" key="3">
    <source>
        <dbReference type="RefSeq" id="XP_048133352.1"/>
    </source>
</evidence>
<dbReference type="Pfam" id="PF00646">
    <property type="entry name" value="F-box"/>
    <property type="match status" value="1"/>
</dbReference>
<dbReference type="InterPro" id="IPR001810">
    <property type="entry name" value="F-box_dom"/>
</dbReference>
<dbReference type="InterPro" id="IPR055357">
    <property type="entry name" value="LRR_At1g61320_AtMIF1"/>
</dbReference>
<dbReference type="PANTHER" id="PTHR34145">
    <property type="entry name" value="OS02G0105600 PROTEIN"/>
    <property type="match status" value="1"/>
</dbReference>
<dbReference type="InterPro" id="IPR006566">
    <property type="entry name" value="FBD"/>
</dbReference>
<accession>A0ABM3H9S8</accession>
<keyword evidence="2" id="KW-1185">Reference proteome</keyword>
<dbReference type="InterPro" id="IPR036047">
    <property type="entry name" value="F-box-like_dom_sf"/>
</dbReference>
<sequence length="470" mass="53762">MAGEDISMESSKLKHRKMDRDDRCDGISNLPDAVLLHILSFLPMRDAVRTVMVPGFRYLWTSIRDLSFDHCAYHDCNEEDPAFKVDDRFVNFIDHVLTLHENPTIDWFRLSLNYAAEVCADDPQYQDGATKETRKSNKIDTWINFAVRRKVKFLDLNFLACTRKLPNNLYMLPSIVLSCSYLVELTLASCVVEPVGQVQLRSLRKLFMKQIDLTDKKLANILSGSPLLKELSLEDCDGLCEPKFCSGPSIEELNLEECGSLKKLDLTRSDIKHLTIDHSQHLELICPNVKILDIAGCLTYVKVTNMPSLVDTSICFSHYVRYSHEEFSEFRLLLEKLNCSPYFMPCDLCMLVAEQGWKPAFEFNGFSYWSSVDGAFPCLEHQLKHVKIYGSVIEPDVIELIEFLLKNAQILEKMEISTKKTLQRTRSTYMFSSDVGPPSKDYCTSDALLEFSQKLLSFPRALTRAVIHLG</sequence>
<evidence type="ECO:0000259" key="1">
    <source>
        <dbReference type="SMART" id="SM00579"/>
    </source>
</evidence>
<dbReference type="Proteomes" id="UP000827889">
    <property type="component" value="Chromosome 4"/>
</dbReference>
<name>A0ABM3H9S8_9MYRT</name>
<proteinExistence type="predicted"/>
<gene>
    <name evidence="3" type="primary">LOC115746681</name>
</gene>
<feature type="domain" description="FBD" evidence="1">
    <location>
        <begin position="377"/>
        <end position="470"/>
    </location>
</feature>
<evidence type="ECO:0000313" key="2">
    <source>
        <dbReference type="Proteomes" id="UP000827889"/>
    </source>
</evidence>
<dbReference type="Pfam" id="PF23622">
    <property type="entry name" value="LRR_At1g61320_AtMIF1"/>
    <property type="match status" value="1"/>
</dbReference>
<dbReference type="SUPFAM" id="SSF52047">
    <property type="entry name" value="RNI-like"/>
    <property type="match status" value="1"/>
</dbReference>
<dbReference type="SUPFAM" id="SSF81383">
    <property type="entry name" value="F-box domain"/>
    <property type="match status" value="1"/>
</dbReference>
<dbReference type="RefSeq" id="XP_048133352.1">
    <property type="nucleotide sequence ID" value="XM_048277395.1"/>
</dbReference>
<dbReference type="PANTHER" id="PTHR34145:SF28">
    <property type="entry name" value="F-BOX DOMAIN-CONTAINING PROTEIN"/>
    <property type="match status" value="1"/>
</dbReference>
<protein>
    <submittedName>
        <fullName evidence="3">F-box/FBD/LRR-repeat protein At5g56420-like isoform X2</fullName>
    </submittedName>
</protein>
<dbReference type="InterPro" id="IPR053772">
    <property type="entry name" value="At1g61320/At1g61330-like"/>
</dbReference>
<dbReference type="Gene3D" id="3.80.10.10">
    <property type="entry name" value="Ribonuclease Inhibitor"/>
    <property type="match status" value="1"/>
</dbReference>
<reference evidence="3" key="1">
    <citation type="submission" date="2025-08" db="UniProtKB">
        <authorList>
            <consortium name="RefSeq"/>
        </authorList>
    </citation>
    <scope>IDENTIFICATION</scope>
    <source>
        <tissue evidence="3">Leaf</tissue>
    </source>
</reference>
<dbReference type="InterPro" id="IPR032675">
    <property type="entry name" value="LRR_dom_sf"/>
</dbReference>
<dbReference type="SMART" id="SM00579">
    <property type="entry name" value="FBD"/>
    <property type="match status" value="1"/>
</dbReference>
<dbReference type="Pfam" id="PF08387">
    <property type="entry name" value="FBD"/>
    <property type="match status" value="1"/>
</dbReference>